<proteinExistence type="predicted"/>
<accession>A0A949TWI7</accession>
<sequence>MDDCPFLSTYEKGVECFRGCALYEYKGTGGICPFKKFSQYSGIISRSRKDLIDFYEKDYPFLRNSFLEENNQYL</sequence>
<gene>
    <name evidence="1" type="ORF">I6U48_09540</name>
</gene>
<protein>
    <submittedName>
        <fullName evidence="1">Uncharacterized protein</fullName>
    </submittedName>
</protein>
<dbReference type="RefSeq" id="WP_218320182.1">
    <property type="nucleotide sequence ID" value="NZ_JAEEGC010000038.1"/>
</dbReference>
<evidence type="ECO:0000313" key="1">
    <source>
        <dbReference type="EMBL" id="MBV7273151.1"/>
    </source>
</evidence>
<organism evidence="1 2">
    <name type="scientific">Clostridium thailandense</name>
    <dbReference type="NCBI Taxonomy" id="2794346"/>
    <lineage>
        <taxon>Bacteria</taxon>
        <taxon>Bacillati</taxon>
        <taxon>Bacillota</taxon>
        <taxon>Clostridia</taxon>
        <taxon>Eubacteriales</taxon>
        <taxon>Clostridiaceae</taxon>
        <taxon>Clostridium</taxon>
    </lineage>
</organism>
<dbReference type="Proteomes" id="UP000694308">
    <property type="component" value="Unassembled WGS sequence"/>
</dbReference>
<comment type="caution">
    <text evidence="1">The sequence shown here is derived from an EMBL/GenBank/DDBJ whole genome shotgun (WGS) entry which is preliminary data.</text>
</comment>
<reference evidence="1" key="1">
    <citation type="submission" date="2020-12" db="EMBL/GenBank/DDBJ databases">
        <title>Clostridium thailandense sp. nov., a novel acetogenic bacterium isolated from peat land soil in Thailand.</title>
        <authorList>
            <person name="Chaikitkaew S."/>
            <person name="Birkeland N.K."/>
        </authorList>
    </citation>
    <scope>NUCLEOTIDE SEQUENCE</scope>
    <source>
        <strain evidence="1">PL3</strain>
    </source>
</reference>
<name>A0A949TWI7_9CLOT</name>
<keyword evidence="2" id="KW-1185">Reference proteome</keyword>
<evidence type="ECO:0000313" key="2">
    <source>
        <dbReference type="Proteomes" id="UP000694308"/>
    </source>
</evidence>
<dbReference type="EMBL" id="JAEEGC010000038">
    <property type="protein sequence ID" value="MBV7273151.1"/>
    <property type="molecule type" value="Genomic_DNA"/>
</dbReference>
<dbReference type="AlphaFoldDB" id="A0A949TWI7"/>